<reference evidence="1 2" key="1">
    <citation type="submission" date="2018-02" db="EMBL/GenBank/DDBJ databases">
        <title>Genome sequence of the basidiomycete white-rot fungus Phlebia centrifuga.</title>
        <authorList>
            <person name="Granchi Z."/>
            <person name="Peng M."/>
            <person name="de Vries R.P."/>
            <person name="Hilden K."/>
            <person name="Makela M.R."/>
            <person name="Grigoriev I."/>
            <person name="Riley R."/>
        </authorList>
    </citation>
    <scope>NUCLEOTIDE SEQUENCE [LARGE SCALE GENOMIC DNA]</scope>
    <source>
        <strain evidence="1 2">FBCC195</strain>
    </source>
</reference>
<organism evidence="1 2">
    <name type="scientific">Hermanssonia centrifuga</name>
    <dbReference type="NCBI Taxonomy" id="98765"/>
    <lineage>
        <taxon>Eukaryota</taxon>
        <taxon>Fungi</taxon>
        <taxon>Dikarya</taxon>
        <taxon>Basidiomycota</taxon>
        <taxon>Agaricomycotina</taxon>
        <taxon>Agaricomycetes</taxon>
        <taxon>Polyporales</taxon>
        <taxon>Meruliaceae</taxon>
        <taxon>Hermanssonia</taxon>
    </lineage>
</organism>
<gene>
    <name evidence="1" type="ORF">PHLCEN_2v4169</name>
</gene>
<dbReference type="Proteomes" id="UP000186601">
    <property type="component" value="Unassembled WGS sequence"/>
</dbReference>
<name>A0A2R6PZ13_9APHY</name>
<dbReference type="AlphaFoldDB" id="A0A2R6PZ13"/>
<sequence>MPYNLVSNCVLVRETVWLRAVPTLAAEDDEVRAKVWFPKIGYHVDRVHQSGNTDLMNNSAQE</sequence>
<keyword evidence="2" id="KW-1185">Reference proteome</keyword>
<protein>
    <submittedName>
        <fullName evidence="1">Uncharacterized protein</fullName>
    </submittedName>
</protein>
<evidence type="ECO:0000313" key="1">
    <source>
        <dbReference type="EMBL" id="PSR99310.1"/>
    </source>
</evidence>
<evidence type="ECO:0000313" key="2">
    <source>
        <dbReference type="Proteomes" id="UP000186601"/>
    </source>
</evidence>
<dbReference type="EMBL" id="MLYV02000421">
    <property type="protein sequence ID" value="PSR99310.1"/>
    <property type="molecule type" value="Genomic_DNA"/>
</dbReference>
<accession>A0A2R6PZ13</accession>
<comment type="caution">
    <text evidence="1">The sequence shown here is derived from an EMBL/GenBank/DDBJ whole genome shotgun (WGS) entry which is preliminary data.</text>
</comment>
<proteinExistence type="predicted"/>